<feature type="transmembrane region" description="Helical" evidence="7">
    <location>
        <begin position="12"/>
        <end position="30"/>
    </location>
</feature>
<dbReference type="EMBL" id="QRPK01000051">
    <property type="protein sequence ID" value="RHM08344.1"/>
    <property type="molecule type" value="Genomic_DNA"/>
</dbReference>
<keyword evidence="5 7" id="KW-1133">Transmembrane helix</keyword>
<protein>
    <submittedName>
        <fullName evidence="8">Chromate transporter</fullName>
    </submittedName>
</protein>
<keyword evidence="4 7" id="KW-0812">Transmembrane</keyword>
<evidence type="ECO:0000256" key="2">
    <source>
        <dbReference type="ARBA" id="ARBA00005262"/>
    </source>
</evidence>
<keyword evidence="9" id="KW-1185">Reference proteome</keyword>
<feature type="transmembrane region" description="Helical" evidence="7">
    <location>
        <begin position="72"/>
        <end position="95"/>
    </location>
</feature>
<keyword evidence="3" id="KW-1003">Cell membrane</keyword>
<name>A0A415P6K5_9FIRM</name>
<sequence length="182" mass="19476">MKTLFRLMFEFFKTGLFAVGGGLATLPFIYDMADKSGWFTHLDISNMIAISESTPGAMGINMSTYVGYLVDGIPGALLATLALVTPSVIIIIIIAKGMERFKNSKTVECIFKGLRPASTALIAAAGLRVAKLAFFPNGVTMEGFSLLAVGIALGLYVLIRKYKLHPLACIALSAFVGCLLQM</sequence>
<evidence type="ECO:0000313" key="9">
    <source>
        <dbReference type="Proteomes" id="UP000284868"/>
    </source>
</evidence>
<reference evidence="8 9" key="1">
    <citation type="submission" date="2018-08" db="EMBL/GenBank/DDBJ databases">
        <title>A genome reference for cultivated species of the human gut microbiota.</title>
        <authorList>
            <person name="Zou Y."/>
            <person name="Xue W."/>
            <person name="Luo G."/>
        </authorList>
    </citation>
    <scope>NUCLEOTIDE SEQUENCE [LARGE SCALE GENOMIC DNA]</scope>
    <source>
        <strain evidence="8 9">AF35-6BH</strain>
    </source>
</reference>
<dbReference type="Proteomes" id="UP000284868">
    <property type="component" value="Unassembled WGS sequence"/>
</dbReference>
<dbReference type="Pfam" id="PF02417">
    <property type="entry name" value="Chromate_transp"/>
    <property type="match status" value="1"/>
</dbReference>
<evidence type="ECO:0000256" key="6">
    <source>
        <dbReference type="ARBA" id="ARBA00023136"/>
    </source>
</evidence>
<dbReference type="PANTHER" id="PTHR43663">
    <property type="entry name" value="CHROMATE TRANSPORT PROTEIN-RELATED"/>
    <property type="match status" value="1"/>
</dbReference>
<accession>A0A415P6K5</accession>
<dbReference type="InterPro" id="IPR003370">
    <property type="entry name" value="Chromate_transpt"/>
</dbReference>
<comment type="similarity">
    <text evidence="2">Belongs to the chromate ion transporter (CHR) (TC 2.A.51) family.</text>
</comment>
<evidence type="ECO:0000256" key="5">
    <source>
        <dbReference type="ARBA" id="ARBA00022989"/>
    </source>
</evidence>
<evidence type="ECO:0000256" key="4">
    <source>
        <dbReference type="ARBA" id="ARBA00022692"/>
    </source>
</evidence>
<proteinExistence type="inferred from homology"/>
<evidence type="ECO:0000256" key="1">
    <source>
        <dbReference type="ARBA" id="ARBA00004651"/>
    </source>
</evidence>
<feature type="transmembrane region" description="Helical" evidence="7">
    <location>
        <begin position="138"/>
        <end position="158"/>
    </location>
</feature>
<dbReference type="RefSeq" id="WP_118365780.1">
    <property type="nucleotide sequence ID" value="NZ_CAJKGD010000020.1"/>
</dbReference>
<evidence type="ECO:0000313" key="8">
    <source>
        <dbReference type="EMBL" id="RHM08344.1"/>
    </source>
</evidence>
<evidence type="ECO:0000256" key="7">
    <source>
        <dbReference type="SAM" id="Phobius"/>
    </source>
</evidence>
<dbReference type="GO" id="GO:0005886">
    <property type="term" value="C:plasma membrane"/>
    <property type="evidence" value="ECO:0007669"/>
    <property type="project" value="UniProtKB-SubCell"/>
</dbReference>
<organism evidence="8 9">
    <name type="scientific">Amedibacillus dolichus</name>
    <dbReference type="NCBI Taxonomy" id="31971"/>
    <lineage>
        <taxon>Bacteria</taxon>
        <taxon>Bacillati</taxon>
        <taxon>Bacillota</taxon>
        <taxon>Erysipelotrichia</taxon>
        <taxon>Erysipelotrichales</taxon>
        <taxon>Erysipelotrichaceae</taxon>
        <taxon>Amedibacillus</taxon>
    </lineage>
</organism>
<comment type="caution">
    <text evidence="8">The sequence shown here is derived from an EMBL/GenBank/DDBJ whole genome shotgun (WGS) entry which is preliminary data.</text>
</comment>
<comment type="subcellular location">
    <subcellularLocation>
        <location evidence="1">Cell membrane</location>
        <topology evidence="1">Multi-pass membrane protein</topology>
    </subcellularLocation>
</comment>
<feature type="transmembrane region" description="Helical" evidence="7">
    <location>
        <begin position="164"/>
        <end position="180"/>
    </location>
</feature>
<dbReference type="OrthoDB" id="9788907at2"/>
<evidence type="ECO:0000256" key="3">
    <source>
        <dbReference type="ARBA" id="ARBA00022475"/>
    </source>
</evidence>
<keyword evidence="6 7" id="KW-0472">Membrane</keyword>
<dbReference type="GO" id="GO:0015109">
    <property type="term" value="F:chromate transmembrane transporter activity"/>
    <property type="evidence" value="ECO:0007669"/>
    <property type="project" value="InterPro"/>
</dbReference>
<dbReference type="PANTHER" id="PTHR43663:SF1">
    <property type="entry name" value="CHROMATE TRANSPORTER"/>
    <property type="match status" value="1"/>
</dbReference>
<dbReference type="AlphaFoldDB" id="A0A415P6K5"/>
<dbReference type="InterPro" id="IPR052518">
    <property type="entry name" value="CHR_Transporter"/>
</dbReference>
<gene>
    <name evidence="8" type="ORF">DWZ83_08350</name>
</gene>